<evidence type="ECO:0000313" key="4">
    <source>
        <dbReference type="Proteomes" id="UP001358417"/>
    </source>
</evidence>
<gene>
    <name evidence="3" type="ORF">LTR84_004635</name>
</gene>
<feature type="region of interest" description="Disordered" evidence="1">
    <location>
        <begin position="165"/>
        <end position="233"/>
    </location>
</feature>
<dbReference type="GO" id="GO:0032933">
    <property type="term" value="P:SREBP signaling pathway"/>
    <property type="evidence" value="ECO:0007669"/>
    <property type="project" value="InterPro"/>
</dbReference>
<organism evidence="3 4">
    <name type="scientific">Exophiala bonariae</name>
    <dbReference type="NCBI Taxonomy" id="1690606"/>
    <lineage>
        <taxon>Eukaryota</taxon>
        <taxon>Fungi</taxon>
        <taxon>Dikarya</taxon>
        <taxon>Ascomycota</taxon>
        <taxon>Pezizomycotina</taxon>
        <taxon>Eurotiomycetes</taxon>
        <taxon>Chaetothyriomycetidae</taxon>
        <taxon>Chaetothyriales</taxon>
        <taxon>Herpotrichiellaceae</taxon>
        <taxon>Exophiala</taxon>
    </lineage>
</organism>
<dbReference type="InterPro" id="IPR013715">
    <property type="entry name" value="DUF1746"/>
</dbReference>
<evidence type="ECO:0000259" key="2">
    <source>
        <dbReference type="Pfam" id="PF08508"/>
    </source>
</evidence>
<dbReference type="InterPro" id="IPR038967">
    <property type="entry name" value="Dsc4-like"/>
</dbReference>
<feature type="domain" description="DUF1746" evidence="2">
    <location>
        <begin position="50"/>
        <end position="152"/>
    </location>
</feature>
<dbReference type="PANTHER" id="PTHR39405:SF1">
    <property type="entry name" value="DSC E3 UBIQUITIN LIGASE COMPLEX SUBUNIT 4"/>
    <property type="match status" value="1"/>
</dbReference>
<proteinExistence type="predicted"/>
<evidence type="ECO:0000313" key="3">
    <source>
        <dbReference type="EMBL" id="KAK5062562.1"/>
    </source>
</evidence>
<dbReference type="RefSeq" id="XP_064710834.1">
    <property type="nucleotide sequence ID" value="XM_064848210.1"/>
</dbReference>
<feature type="compositionally biased region" description="Basic and acidic residues" evidence="1">
    <location>
        <begin position="165"/>
        <end position="176"/>
    </location>
</feature>
<protein>
    <recommendedName>
        <fullName evidence="2">DUF1746 domain-containing protein</fullName>
    </recommendedName>
</protein>
<sequence>MYTRKDAIHLLPTARTGMNNTNVVSAAVPPQRSLRIPDKIATLQSLLRLLDALIFLELGALYLQDNLTLFLLLRAVSQALHNPPAIQLPPVVLINVICFATHLLQANPEAKGWASRGYLHGGLIIDFVGELGPVSKWRLLSMDLLIFGLQLIVLVVSNEKLKAVGDPEAQQSHEEPDGQDLEAAEEGRVTGSARPPTETEEGIELQNILPERSGQSGSDEHKPPTGNDPDEDIINLDMRQGLTFLLRRSRNRTATTTTATGTDSAPGSAGFTEILNRIAAARARAT</sequence>
<accession>A0AAV9NRC0</accession>
<dbReference type="AlphaFoldDB" id="A0AAV9NRC0"/>
<reference evidence="3 4" key="1">
    <citation type="submission" date="2023-08" db="EMBL/GenBank/DDBJ databases">
        <title>Black Yeasts Isolated from many extreme environments.</title>
        <authorList>
            <person name="Coleine C."/>
            <person name="Stajich J.E."/>
            <person name="Selbmann L."/>
        </authorList>
    </citation>
    <scope>NUCLEOTIDE SEQUENCE [LARGE SCALE GENOMIC DNA]</scope>
    <source>
        <strain evidence="3 4">CCFEE 5792</strain>
    </source>
</reference>
<comment type="caution">
    <text evidence="3">The sequence shown here is derived from an EMBL/GenBank/DDBJ whole genome shotgun (WGS) entry which is preliminary data.</text>
</comment>
<dbReference type="GeneID" id="89972813"/>
<dbReference type="EMBL" id="JAVRRD010000002">
    <property type="protein sequence ID" value="KAK5062562.1"/>
    <property type="molecule type" value="Genomic_DNA"/>
</dbReference>
<dbReference type="Proteomes" id="UP001358417">
    <property type="component" value="Unassembled WGS sequence"/>
</dbReference>
<feature type="compositionally biased region" description="Low complexity" evidence="1">
    <location>
        <begin position="252"/>
        <end position="269"/>
    </location>
</feature>
<dbReference type="GO" id="GO:0044695">
    <property type="term" value="C:Dsc E3 ubiquitin ligase complex"/>
    <property type="evidence" value="ECO:0007669"/>
    <property type="project" value="InterPro"/>
</dbReference>
<feature type="region of interest" description="Disordered" evidence="1">
    <location>
        <begin position="248"/>
        <end position="269"/>
    </location>
</feature>
<name>A0AAV9NRC0_9EURO</name>
<keyword evidence="4" id="KW-1185">Reference proteome</keyword>
<dbReference type="PANTHER" id="PTHR39405">
    <property type="entry name" value="DSC E3 UBIQUITIN LIGASE COMPLEX SUBUNIT 4"/>
    <property type="match status" value="1"/>
</dbReference>
<dbReference type="GO" id="GO:0005783">
    <property type="term" value="C:endoplasmic reticulum"/>
    <property type="evidence" value="ECO:0007669"/>
    <property type="project" value="TreeGrafter"/>
</dbReference>
<dbReference type="Pfam" id="PF08508">
    <property type="entry name" value="DUF1746"/>
    <property type="match status" value="1"/>
</dbReference>
<evidence type="ECO:0000256" key="1">
    <source>
        <dbReference type="SAM" id="MobiDB-lite"/>
    </source>
</evidence>